<evidence type="ECO:0000256" key="1">
    <source>
        <dbReference type="SAM" id="MobiDB-lite"/>
    </source>
</evidence>
<feature type="compositionally biased region" description="Basic and acidic residues" evidence="1">
    <location>
        <begin position="27"/>
        <end position="38"/>
    </location>
</feature>
<evidence type="ECO:0000313" key="3">
    <source>
        <dbReference type="Proteomes" id="UP001153269"/>
    </source>
</evidence>
<dbReference type="EMBL" id="CADEAL010000192">
    <property type="protein sequence ID" value="CAB1416146.1"/>
    <property type="molecule type" value="Genomic_DNA"/>
</dbReference>
<accession>A0A9N7Y819</accession>
<reference evidence="2" key="1">
    <citation type="submission" date="2020-03" db="EMBL/GenBank/DDBJ databases">
        <authorList>
            <person name="Weist P."/>
        </authorList>
    </citation>
    <scope>NUCLEOTIDE SEQUENCE</scope>
</reference>
<sequence>MRKHRKGKSSDAAQWTEECIDLLHQLQEELHDEDKAGGEVEQEQNPVGQQGDPRPGEAALPDAMGPCYHVESNVAVKNEQSTERAR</sequence>
<name>A0A9N7Y819_PLEPL</name>
<evidence type="ECO:0000313" key="2">
    <source>
        <dbReference type="EMBL" id="CAB1416146.1"/>
    </source>
</evidence>
<dbReference type="Proteomes" id="UP001153269">
    <property type="component" value="Unassembled WGS sequence"/>
</dbReference>
<comment type="caution">
    <text evidence="2">The sequence shown here is derived from an EMBL/GenBank/DDBJ whole genome shotgun (WGS) entry which is preliminary data.</text>
</comment>
<feature type="region of interest" description="Disordered" evidence="1">
    <location>
        <begin position="27"/>
        <end position="86"/>
    </location>
</feature>
<protein>
    <submittedName>
        <fullName evidence="2">Uncharacterized protein</fullName>
    </submittedName>
</protein>
<keyword evidence="3" id="KW-1185">Reference proteome</keyword>
<organism evidence="2 3">
    <name type="scientific">Pleuronectes platessa</name>
    <name type="common">European plaice</name>
    <dbReference type="NCBI Taxonomy" id="8262"/>
    <lineage>
        <taxon>Eukaryota</taxon>
        <taxon>Metazoa</taxon>
        <taxon>Chordata</taxon>
        <taxon>Craniata</taxon>
        <taxon>Vertebrata</taxon>
        <taxon>Euteleostomi</taxon>
        <taxon>Actinopterygii</taxon>
        <taxon>Neopterygii</taxon>
        <taxon>Teleostei</taxon>
        <taxon>Neoteleostei</taxon>
        <taxon>Acanthomorphata</taxon>
        <taxon>Carangaria</taxon>
        <taxon>Pleuronectiformes</taxon>
        <taxon>Pleuronectoidei</taxon>
        <taxon>Pleuronectidae</taxon>
        <taxon>Pleuronectes</taxon>
    </lineage>
</organism>
<dbReference type="AlphaFoldDB" id="A0A9N7Y819"/>
<proteinExistence type="predicted"/>
<gene>
    <name evidence="2" type="ORF">PLEPLA_LOCUS3902</name>
</gene>